<gene>
    <name evidence="1" type="ORF">ERS852578_00559</name>
</gene>
<evidence type="ECO:0000313" key="1">
    <source>
        <dbReference type="EMBL" id="CUM83535.1"/>
    </source>
</evidence>
<dbReference type="EMBL" id="CYYC01000004">
    <property type="protein sequence ID" value="CUM83535.1"/>
    <property type="molecule type" value="Genomic_DNA"/>
</dbReference>
<protein>
    <submittedName>
        <fullName evidence="1">Uncharacterized protein</fullName>
    </submittedName>
</protein>
<evidence type="ECO:0000313" key="2">
    <source>
        <dbReference type="Proteomes" id="UP000095390"/>
    </source>
</evidence>
<proteinExistence type="predicted"/>
<dbReference type="Proteomes" id="UP000095390">
    <property type="component" value="Unassembled WGS sequence"/>
</dbReference>
<sequence>MLYLASGVLCVDSSENQLEEFRNFTKDCEFMRKYAVFLQIHNILENPQISNMNSDFVPASTVSQQREPIPYICGLGARFGYEHMKRVFKPPRLKSQI</sequence>
<dbReference type="AlphaFoldDB" id="A0A173S0Z0"/>
<name>A0A173S0Z0_9FIRM</name>
<reference evidence="1 2" key="1">
    <citation type="submission" date="2015-09" db="EMBL/GenBank/DDBJ databases">
        <authorList>
            <consortium name="Pathogen Informatics"/>
        </authorList>
    </citation>
    <scope>NUCLEOTIDE SEQUENCE [LARGE SCALE GENOMIC DNA]</scope>
    <source>
        <strain evidence="1 2">2789STDY5834966</strain>
    </source>
</reference>
<accession>A0A173S0Z0</accession>
<organism evidence="1 2">
    <name type="scientific">Anaerobutyricum hallii</name>
    <dbReference type="NCBI Taxonomy" id="39488"/>
    <lineage>
        <taxon>Bacteria</taxon>
        <taxon>Bacillati</taxon>
        <taxon>Bacillota</taxon>
        <taxon>Clostridia</taxon>
        <taxon>Lachnospirales</taxon>
        <taxon>Lachnospiraceae</taxon>
        <taxon>Anaerobutyricum</taxon>
    </lineage>
</organism>